<evidence type="ECO:0000256" key="3">
    <source>
        <dbReference type="ARBA" id="ARBA00022670"/>
    </source>
</evidence>
<keyword evidence="7" id="KW-0378">Hydrolase</keyword>
<dbReference type="CDD" id="cd10839">
    <property type="entry name" value="cpPDZ1_DegP-like"/>
    <property type="match status" value="1"/>
</dbReference>
<dbReference type="PROSITE" id="PS50106">
    <property type="entry name" value="PDZ"/>
    <property type="match status" value="2"/>
</dbReference>
<dbReference type="Pfam" id="PF17820">
    <property type="entry name" value="PDZ_6"/>
    <property type="match status" value="1"/>
</dbReference>
<comment type="subcellular location">
    <subcellularLocation>
        <location evidence="1">Periplasm</location>
    </subcellularLocation>
</comment>
<evidence type="ECO:0000313" key="12">
    <source>
        <dbReference type="EMBL" id="QEE29562.1"/>
    </source>
</evidence>
<gene>
    <name evidence="12" type="ORF">FTW19_17095</name>
</gene>
<feature type="active site" description="Charge relay system" evidence="9">
    <location>
        <position position="256"/>
    </location>
</feature>
<dbReference type="OrthoDB" id="9758917at2"/>
<dbReference type="GO" id="GO:0004252">
    <property type="term" value="F:serine-type endopeptidase activity"/>
    <property type="evidence" value="ECO:0007669"/>
    <property type="project" value="InterPro"/>
</dbReference>
<evidence type="ECO:0000256" key="7">
    <source>
        <dbReference type="ARBA" id="ARBA00022801"/>
    </source>
</evidence>
<dbReference type="PANTHER" id="PTHR22939">
    <property type="entry name" value="SERINE PROTEASE FAMILY S1C HTRA-RELATED"/>
    <property type="match status" value="1"/>
</dbReference>
<evidence type="ECO:0000259" key="11">
    <source>
        <dbReference type="PROSITE" id="PS50106"/>
    </source>
</evidence>
<dbReference type="AlphaFoldDB" id="A0A5B9EBV3"/>
<dbReference type="NCBIfam" id="TIGR02037">
    <property type="entry name" value="degP_htrA_DO"/>
    <property type="match status" value="1"/>
</dbReference>
<dbReference type="PRINTS" id="PR00834">
    <property type="entry name" value="PROTEASES2C"/>
</dbReference>
<organism evidence="12 13">
    <name type="scientific">Terriglobus albidus</name>
    <dbReference type="NCBI Taxonomy" id="1592106"/>
    <lineage>
        <taxon>Bacteria</taxon>
        <taxon>Pseudomonadati</taxon>
        <taxon>Acidobacteriota</taxon>
        <taxon>Terriglobia</taxon>
        <taxon>Terriglobales</taxon>
        <taxon>Acidobacteriaceae</taxon>
        <taxon>Terriglobus</taxon>
    </lineage>
</organism>
<dbReference type="PANTHER" id="PTHR22939:SF129">
    <property type="entry name" value="SERINE PROTEASE HTRA2, MITOCHONDRIAL"/>
    <property type="match status" value="1"/>
</dbReference>
<keyword evidence="6" id="KW-0574">Periplasm</keyword>
<dbReference type="InterPro" id="IPR001478">
    <property type="entry name" value="PDZ"/>
</dbReference>
<feature type="domain" description="PDZ" evidence="11">
    <location>
        <begin position="295"/>
        <end position="391"/>
    </location>
</feature>
<evidence type="ECO:0000256" key="9">
    <source>
        <dbReference type="PIRSR" id="PIRSR611782-1"/>
    </source>
</evidence>
<dbReference type="Pfam" id="PF13365">
    <property type="entry name" value="Trypsin_2"/>
    <property type="match status" value="1"/>
</dbReference>
<dbReference type="Proteomes" id="UP000321820">
    <property type="component" value="Chromosome"/>
</dbReference>
<dbReference type="InterPro" id="IPR011782">
    <property type="entry name" value="Pept_S1C_Do"/>
</dbReference>
<evidence type="ECO:0000256" key="5">
    <source>
        <dbReference type="ARBA" id="ARBA00022737"/>
    </source>
</evidence>
<feature type="binding site" evidence="10">
    <location>
        <position position="148"/>
    </location>
    <ligand>
        <name>substrate</name>
    </ligand>
</feature>
<dbReference type="RefSeq" id="WP_147648754.1">
    <property type="nucleotide sequence ID" value="NZ_CP042806.1"/>
</dbReference>
<dbReference type="InterPro" id="IPR001940">
    <property type="entry name" value="Peptidase_S1C"/>
</dbReference>
<proteinExistence type="inferred from homology"/>
<dbReference type="InterPro" id="IPR041489">
    <property type="entry name" value="PDZ_6"/>
</dbReference>
<keyword evidence="5" id="KW-0677">Repeat</keyword>
<dbReference type="GO" id="GO:0006508">
    <property type="term" value="P:proteolysis"/>
    <property type="evidence" value="ECO:0007669"/>
    <property type="project" value="UniProtKB-KW"/>
</dbReference>
<dbReference type="KEGG" id="talb:FTW19_17095"/>
<dbReference type="SUPFAM" id="SSF50494">
    <property type="entry name" value="Trypsin-like serine proteases"/>
    <property type="match status" value="1"/>
</dbReference>
<feature type="binding site" evidence="10">
    <location>
        <position position="178"/>
    </location>
    <ligand>
        <name>substrate</name>
    </ligand>
</feature>
<evidence type="ECO:0000256" key="8">
    <source>
        <dbReference type="ARBA" id="ARBA00022825"/>
    </source>
</evidence>
<keyword evidence="13" id="KW-1185">Reference proteome</keyword>
<dbReference type="Gene3D" id="2.30.42.10">
    <property type="match status" value="2"/>
</dbReference>
<keyword evidence="4" id="KW-0732">Signal</keyword>
<comment type="similarity">
    <text evidence="2">Belongs to the peptidase S1C family.</text>
</comment>
<dbReference type="Pfam" id="PF13180">
    <property type="entry name" value="PDZ_2"/>
    <property type="match status" value="1"/>
</dbReference>
<feature type="domain" description="PDZ" evidence="11">
    <location>
        <begin position="423"/>
        <end position="496"/>
    </location>
</feature>
<evidence type="ECO:0000256" key="6">
    <source>
        <dbReference type="ARBA" id="ARBA00022764"/>
    </source>
</evidence>
<dbReference type="GO" id="GO:0042597">
    <property type="term" value="C:periplasmic space"/>
    <property type="evidence" value="ECO:0007669"/>
    <property type="project" value="UniProtKB-SubCell"/>
</dbReference>
<name>A0A5B9EBV3_9BACT</name>
<keyword evidence="3" id="KW-0645">Protease</keyword>
<dbReference type="InterPro" id="IPR036034">
    <property type="entry name" value="PDZ_sf"/>
</dbReference>
<sequence>MPAKTNSLVTSKLTRRIVLPGILALGASGAVLMVHKHEVQAAAVTASALDDNSVPSLIALDRDMETLAARVTPAVVNVAVTSKGGDDEDVQTHMQGELDPNDLPPQFRQFFGFGGPGGHRTPQQEPLRHGVGSGVIISPDGYIVTNHHVVDGATQIKVTLHDRRVLTGKVIGSDKLTDIAVIKVDAHDLPAITWGDSAKLQPGQSVLAFGSPFGVLQFSVTRGIVSAVNRPAPFSSDARTPGGLIQTDAAVNPGNSGGPLVNAHGELVGINQMIATNSGSFAGASFAIPANTAKSISDQIIRTGSVHHAYLGIGMNDVTPENAQFFNLHDARGAVISQVTAGSPAASAGLKNGDVIHTLNGHPIANGGDLQLQVAQMTPGTKVALGILRNGSEQTVNVTLGEYKKNAEMASEDGDNRGQANGNNGKIGIALGELTPDLRQQLNIPSDVKGAAIEQVRPGSPAEDAGLQPGDVVLEVNRKPVASADQAASSLRGTADGKNVLLLVWSNGGASYRVVTPSRG</sequence>
<feature type="binding site" evidence="10">
    <location>
        <begin position="254"/>
        <end position="256"/>
    </location>
    <ligand>
        <name>substrate</name>
    </ligand>
</feature>
<evidence type="ECO:0000256" key="10">
    <source>
        <dbReference type="PIRSR" id="PIRSR611782-2"/>
    </source>
</evidence>
<feature type="active site" description="Charge relay system" evidence="9">
    <location>
        <position position="148"/>
    </location>
</feature>
<evidence type="ECO:0000256" key="4">
    <source>
        <dbReference type="ARBA" id="ARBA00022729"/>
    </source>
</evidence>
<reference evidence="12 13" key="1">
    <citation type="submission" date="2019-08" db="EMBL/GenBank/DDBJ databases">
        <title>Complete genome sequence of Terriglobus albidus strain ORNL.</title>
        <authorList>
            <person name="Podar M."/>
        </authorList>
    </citation>
    <scope>NUCLEOTIDE SEQUENCE [LARGE SCALE GENOMIC DNA]</scope>
    <source>
        <strain evidence="12 13">ORNL</strain>
    </source>
</reference>
<dbReference type="SMART" id="SM00228">
    <property type="entry name" value="PDZ"/>
    <property type="match status" value="2"/>
</dbReference>
<protein>
    <submittedName>
        <fullName evidence="12">Do family serine endopeptidase</fullName>
    </submittedName>
</protein>
<feature type="active site" description="Charge relay system" evidence="9">
    <location>
        <position position="178"/>
    </location>
</feature>
<evidence type="ECO:0000313" key="13">
    <source>
        <dbReference type="Proteomes" id="UP000321820"/>
    </source>
</evidence>
<evidence type="ECO:0000256" key="1">
    <source>
        <dbReference type="ARBA" id="ARBA00004418"/>
    </source>
</evidence>
<dbReference type="SUPFAM" id="SSF50156">
    <property type="entry name" value="PDZ domain-like"/>
    <property type="match status" value="2"/>
</dbReference>
<dbReference type="InterPro" id="IPR009003">
    <property type="entry name" value="Peptidase_S1_PA"/>
</dbReference>
<keyword evidence="8" id="KW-0720">Serine protease</keyword>
<dbReference type="Gene3D" id="2.40.10.120">
    <property type="match status" value="1"/>
</dbReference>
<accession>A0A5B9EBV3</accession>
<dbReference type="EMBL" id="CP042806">
    <property type="protein sequence ID" value="QEE29562.1"/>
    <property type="molecule type" value="Genomic_DNA"/>
</dbReference>
<evidence type="ECO:0000256" key="2">
    <source>
        <dbReference type="ARBA" id="ARBA00010541"/>
    </source>
</evidence>